<evidence type="ECO:0000313" key="3">
    <source>
        <dbReference type="EMBL" id="NDL63745.1"/>
    </source>
</evidence>
<dbReference type="EMBL" id="WUBS01000009">
    <property type="protein sequence ID" value="NDL63745.1"/>
    <property type="molecule type" value="Genomic_DNA"/>
</dbReference>
<protein>
    <recommendedName>
        <fullName evidence="5">Lipoprotein</fullName>
    </recommendedName>
</protein>
<evidence type="ECO:0000313" key="4">
    <source>
        <dbReference type="Proteomes" id="UP000461443"/>
    </source>
</evidence>
<sequence length="102" mass="11067">MNKSITLASLVFFIMFSSGCAYFSGSPGEKPSDTSPKISTPPGQKQYWNNASLFGPVPNNLKKEGDKKCAMDGNGEAIGYHPRPKKYDGSYFSGPGYLCLMI</sequence>
<dbReference type="PROSITE" id="PS51257">
    <property type="entry name" value="PROKAR_LIPOPROTEIN"/>
    <property type="match status" value="1"/>
</dbReference>
<organism evidence="3 4">
    <name type="scientific">Acerihabitans arboris</name>
    <dbReference type="NCBI Taxonomy" id="2691583"/>
    <lineage>
        <taxon>Bacteria</taxon>
        <taxon>Pseudomonadati</taxon>
        <taxon>Pseudomonadota</taxon>
        <taxon>Gammaproteobacteria</taxon>
        <taxon>Enterobacterales</taxon>
        <taxon>Pectobacteriaceae</taxon>
        <taxon>Acerihabitans</taxon>
    </lineage>
</organism>
<feature type="region of interest" description="Disordered" evidence="1">
    <location>
        <begin position="24"/>
        <end position="44"/>
    </location>
</feature>
<evidence type="ECO:0008006" key="5">
    <source>
        <dbReference type="Google" id="ProtNLM"/>
    </source>
</evidence>
<feature type="chain" id="PRO_5032384463" description="Lipoprotein" evidence="2">
    <location>
        <begin position="24"/>
        <end position="102"/>
    </location>
</feature>
<keyword evidence="2" id="KW-0732">Signal</keyword>
<gene>
    <name evidence="3" type="ORF">GRH90_13430</name>
</gene>
<accession>A0A845SRI9</accession>
<name>A0A845SRI9_9GAMM</name>
<feature type="signal peptide" evidence="2">
    <location>
        <begin position="1"/>
        <end position="23"/>
    </location>
</feature>
<evidence type="ECO:0000256" key="2">
    <source>
        <dbReference type="SAM" id="SignalP"/>
    </source>
</evidence>
<reference evidence="3 4" key="1">
    <citation type="submission" date="2019-12" db="EMBL/GenBank/DDBJ databases">
        <authorList>
            <person name="Lee S.D."/>
        </authorList>
    </citation>
    <scope>NUCLEOTIDE SEQUENCE [LARGE SCALE GENOMIC DNA]</scope>
    <source>
        <strain evidence="3 4">SAP-6</strain>
    </source>
</reference>
<dbReference type="AlphaFoldDB" id="A0A845SRI9"/>
<dbReference type="RefSeq" id="WP_162366466.1">
    <property type="nucleotide sequence ID" value="NZ_WUBS01000009.1"/>
</dbReference>
<dbReference type="Proteomes" id="UP000461443">
    <property type="component" value="Unassembled WGS sequence"/>
</dbReference>
<evidence type="ECO:0000256" key="1">
    <source>
        <dbReference type="SAM" id="MobiDB-lite"/>
    </source>
</evidence>
<comment type="caution">
    <text evidence="3">The sequence shown here is derived from an EMBL/GenBank/DDBJ whole genome shotgun (WGS) entry which is preliminary data.</text>
</comment>
<feature type="compositionally biased region" description="Polar residues" evidence="1">
    <location>
        <begin position="33"/>
        <end position="44"/>
    </location>
</feature>
<proteinExistence type="predicted"/>
<keyword evidence="4" id="KW-1185">Reference proteome</keyword>
<reference evidence="3 4" key="2">
    <citation type="submission" date="2020-02" db="EMBL/GenBank/DDBJ databases">
        <title>The new genus of Enterobacteriales.</title>
        <authorList>
            <person name="Kim I.S."/>
        </authorList>
    </citation>
    <scope>NUCLEOTIDE SEQUENCE [LARGE SCALE GENOMIC DNA]</scope>
    <source>
        <strain evidence="3 4">SAP-6</strain>
    </source>
</reference>